<dbReference type="EMBL" id="PFBH01000014">
    <property type="protein sequence ID" value="PIR85166.1"/>
    <property type="molecule type" value="Genomic_DNA"/>
</dbReference>
<evidence type="ECO:0000256" key="3">
    <source>
        <dbReference type="ARBA" id="ARBA00023274"/>
    </source>
</evidence>
<organism evidence="7 8">
    <name type="scientific">Candidatus Kaiserbacteria bacterium CG10_big_fil_rev_8_21_14_0_10_45_20</name>
    <dbReference type="NCBI Taxonomy" id="1974607"/>
    <lineage>
        <taxon>Bacteria</taxon>
        <taxon>Candidatus Kaiseribacteriota</taxon>
    </lineage>
</organism>
<dbReference type="Gene3D" id="1.10.287.310">
    <property type="match status" value="1"/>
</dbReference>
<dbReference type="GO" id="GO:1990904">
    <property type="term" value="C:ribonucleoprotein complex"/>
    <property type="evidence" value="ECO:0007669"/>
    <property type="project" value="UniProtKB-KW"/>
</dbReference>
<feature type="coiled-coil region" evidence="6">
    <location>
        <begin position="4"/>
        <end position="31"/>
    </location>
</feature>
<reference evidence="8" key="1">
    <citation type="submission" date="2017-09" db="EMBL/GenBank/DDBJ databases">
        <title>Depth-based differentiation of microbial function through sediment-hosted aquifers and enrichment of novel symbionts in the deep terrestrial subsurface.</title>
        <authorList>
            <person name="Probst A.J."/>
            <person name="Ladd B."/>
            <person name="Jarett J.K."/>
            <person name="Geller-Mcgrath D.E."/>
            <person name="Sieber C.M.K."/>
            <person name="Emerson J.B."/>
            <person name="Anantharaman K."/>
            <person name="Thomas B.C."/>
            <person name="Malmstrom R."/>
            <person name="Stieglmeier M."/>
            <person name="Klingl A."/>
            <person name="Woyke T."/>
            <person name="Ryan C.M."/>
            <person name="Banfield J.F."/>
        </authorList>
    </citation>
    <scope>NUCLEOTIDE SEQUENCE [LARGE SCALE GENOMIC DNA]</scope>
</reference>
<dbReference type="NCBIfam" id="TIGR00012">
    <property type="entry name" value="L29"/>
    <property type="match status" value="1"/>
</dbReference>
<dbReference type="GO" id="GO:0003735">
    <property type="term" value="F:structural constituent of ribosome"/>
    <property type="evidence" value="ECO:0007669"/>
    <property type="project" value="InterPro"/>
</dbReference>
<evidence type="ECO:0000313" key="7">
    <source>
        <dbReference type="EMBL" id="PIR85166.1"/>
    </source>
</evidence>
<dbReference type="GO" id="GO:0005840">
    <property type="term" value="C:ribosome"/>
    <property type="evidence" value="ECO:0007669"/>
    <property type="project" value="UniProtKB-KW"/>
</dbReference>
<keyword evidence="6" id="KW-0175">Coiled coil</keyword>
<dbReference type="InterPro" id="IPR001854">
    <property type="entry name" value="Ribosomal_uL29"/>
</dbReference>
<keyword evidence="3 5" id="KW-0687">Ribonucleoprotein</keyword>
<accession>A0A2H0UHL5</accession>
<dbReference type="AlphaFoldDB" id="A0A2H0UHL5"/>
<dbReference type="Pfam" id="PF00831">
    <property type="entry name" value="Ribosomal_L29"/>
    <property type="match status" value="1"/>
</dbReference>
<dbReference type="Proteomes" id="UP000229315">
    <property type="component" value="Unassembled WGS sequence"/>
</dbReference>
<dbReference type="HAMAP" id="MF_00374">
    <property type="entry name" value="Ribosomal_uL29"/>
    <property type="match status" value="1"/>
</dbReference>
<name>A0A2H0UHL5_9BACT</name>
<dbReference type="SUPFAM" id="SSF46561">
    <property type="entry name" value="Ribosomal protein L29 (L29p)"/>
    <property type="match status" value="1"/>
</dbReference>
<proteinExistence type="inferred from homology"/>
<evidence type="ECO:0000256" key="4">
    <source>
        <dbReference type="ARBA" id="ARBA00035204"/>
    </source>
</evidence>
<evidence type="ECO:0000313" key="8">
    <source>
        <dbReference type="Proteomes" id="UP000229315"/>
    </source>
</evidence>
<evidence type="ECO:0000256" key="5">
    <source>
        <dbReference type="HAMAP-Rule" id="MF_00374"/>
    </source>
</evidence>
<gene>
    <name evidence="5 7" type="primary">rpmC</name>
    <name evidence="7" type="ORF">COU15_02030</name>
</gene>
<evidence type="ECO:0000256" key="6">
    <source>
        <dbReference type="SAM" id="Coils"/>
    </source>
</evidence>
<comment type="similarity">
    <text evidence="1 5">Belongs to the universal ribosomal protein uL29 family.</text>
</comment>
<evidence type="ECO:0000256" key="1">
    <source>
        <dbReference type="ARBA" id="ARBA00009254"/>
    </source>
</evidence>
<keyword evidence="2 5" id="KW-0689">Ribosomal protein</keyword>
<sequence>MKTKDVRKKSEEELKKQLAELQEELRTIRFGMAGSVKQNVRKPSHLKSDIARIKTILAEKQ</sequence>
<evidence type="ECO:0000256" key="2">
    <source>
        <dbReference type="ARBA" id="ARBA00022980"/>
    </source>
</evidence>
<dbReference type="GO" id="GO:0006412">
    <property type="term" value="P:translation"/>
    <property type="evidence" value="ECO:0007669"/>
    <property type="project" value="UniProtKB-UniRule"/>
</dbReference>
<comment type="caution">
    <text evidence="7">The sequence shown here is derived from an EMBL/GenBank/DDBJ whole genome shotgun (WGS) entry which is preliminary data.</text>
</comment>
<dbReference type="InterPro" id="IPR036049">
    <property type="entry name" value="Ribosomal_uL29_sf"/>
</dbReference>
<protein>
    <recommendedName>
        <fullName evidence="4 5">Large ribosomal subunit protein uL29</fullName>
    </recommendedName>
</protein>